<dbReference type="SMART" id="SM01041">
    <property type="entry name" value="BRO1"/>
    <property type="match status" value="1"/>
</dbReference>
<comment type="similarity">
    <text evidence="1">Belongs to the palC family.</text>
</comment>
<dbReference type="InterPro" id="IPR004328">
    <property type="entry name" value="BRO1_dom"/>
</dbReference>
<dbReference type="PANTHER" id="PTHR40463:SF1">
    <property type="entry name" value="PH-RESPONSE REGULATOR PROTEIN PALC"/>
    <property type="match status" value="1"/>
</dbReference>
<dbReference type="CDD" id="cd09245">
    <property type="entry name" value="BRO1_UmRIM23-like"/>
    <property type="match status" value="1"/>
</dbReference>
<evidence type="ECO:0000256" key="2">
    <source>
        <dbReference type="ARBA" id="ARBA00022193"/>
    </source>
</evidence>
<dbReference type="PANTHER" id="PTHR40463">
    <property type="entry name" value="PH-RESPONSE REGULATOR PROTEIN PALC"/>
    <property type="match status" value="1"/>
</dbReference>
<protein>
    <recommendedName>
        <fullName evidence="2">pH-response regulator protein palC</fullName>
    </recommendedName>
</protein>
<comment type="caution">
    <text evidence="5">The sequence shown here is derived from an EMBL/GenBank/DDBJ whole genome shotgun (WGS) entry which is preliminary data.</text>
</comment>
<evidence type="ECO:0000313" key="5">
    <source>
        <dbReference type="EMBL" id="KAK5694220.1"/>
    </source>
</evidence>
<feature type="compositionally biased region" description="Polar residues" evidence="3">
    <location>
        <begin position="462"/>
        <end position="476"/>
    </location>
</feature>
<evidence type="ECO:0000313" key="6">
    <source>
        <dbReference type="Proteomes" id="UP001310594"/>
    </source>
</evidence>
<dbReference type="EMBL" id="JAVRQU010000016">
    <property type="protein sequence ID" value="KAK5694220.1"/>
    <property type="molecule type" value="Genomic_DNA"/>
</dbReference>
<sequence length="476" mass="51766">MPFPFTLPTTSSVLLSDFFESATHPSLPLAATTKRSVLKDALKKHKRLTPRDQAAHLPAIQSAIVGYIPYLLALNAASGFGDVGIERVDLGVKKPLEVEWRSTLSATLPGREPPRPRLTGLHHETAFILSTLAYTYSLLARSQLRMLHEAVTLSTEQRTTAISTAMKHLLEANSIHKYLLSLPTVSAAKDAPPDIQPSTMAAMASIALAEATLIVVSKDDPYAAAVSDDRNESNRDWMFKAPSIPKVRAHLFARICLAAADHAGQAQGLLGPGKVDADLVKYAADLQKTARGKAARFLAIDAELSGKTGEGLAWLQGARKELDLAFEVKDGQRKGLKGLKQSWQERREDKRIEKGGEWGLDAGKLEETRVVEMLEAKWDKENSTINVQIVPPCEPLLASMPSGREYHSPQPYVPPQLDAGTLALMQAPPDPEERAFRGDEDDSGDEGYAGKQSEPVGAFPGSSHQYGRSGTSQSYY</sequence>
<name>A0AAN7VZR5_9PEZI</name>
<dbReference type="InterPro" id="IPR037505">
    <property type="entry name" value="pH-resp_palC"/>
</dbReference>
<organism evidence="5 6">
    <name type="scientific">Elasticomyces elasticus</name>
    <dbReference type="NCBI Taxonomy" id="574655"/>
    <lineage>
        <taxon>Eukaryota</taxon>
        <taxon>Fungi</taxon>
        <taxon>Dikarya</taxon>
        <taxon>Ascomycota</taxon>
        <taxon>Pezizomycotina</taxon>
        <taxon>Dothideomycetes</taxon>
        <taxon>Dothideomycetidae</taxon>
        <taxon>Mycosphaerellales</taxon>
        <taxon>Teratosphaeriaceae</taxon>
        <taxon>Elasticomyces</taxon>
    </lineage>
</organism>
<dbReference type="GO" id="GO:0071467">
    <property type="term" value="P:cellular response to pH"/>
    <property type="evidence" value="ECO:0007669"/>
    <property type="project" value="InterPro"/>
</dbReference>
<reference evidence="5" key="1">
    <citation type="submission" date="2023-08" db="EMBL/GenBank/DDBJ databases">
        <title>Black Yeasts Isolated from many extreme environments.</title>
        <authorList>
            <person name="Coleine C."/>
            <person name="Stajich J.E."/>
            <person name="Selbmann L."/>
        </authorList>
    </citation>
    <scope>NUCLEOTIDE SEQUENCE</scope>
    <source>
        <strain evidence="5">CCFEE 5810</strain>
    </source>
</reference>
<dbReference type="InterPro" id="IPR038499">
    <property type="entry name" value="BRO1_sf"/>
</dbReference>
<feature type="region of interest" description="Disordered" evidence="3">
    <location>
        <begin position="424"/>
        <end position="476"/>
    </location>
</feature>
<dbReference type="Proteomes" id="UP001310594">
    <property type="component" value="Unassembled WGS sequence"/>
</dbReference>
<dbReference type="Pfam" id="PF03097">
    <property type="entry name" value="BRO1"/>
    <property type="match status" value="1"/>
</dbReference>
<dbReference type="AlphaFoldDB" id="A0AAN7VZR5"/>
<evidence type="ECO:0000256" key="3">
    <source>
        <dbReference type="SAM" id="MobiDB-lite"/>
    </source>
</evidence>
<accession>A0AAN7VZR5</accession>
<proteinExistence type="inferred from homology"/>
<evidence type="ECO:0000256" key="1">
    <source>
        <dbReference type="ARBA" id="ARBA00010997"/>
    </source>
</evidence>
<feature type="domain" description="BRO1" evidence="4">
    <location>
        <begin position="1"/>
        <end position="476"/>
    </location>
</feature>
<dbReference type="PROSITE" id="PS51180">
    <property type="entry name" value="BRO1"/>
    <property type="match status" value="1"/>
</dbReference>
<gene>
    <name evidence="5" type="ORF">LTR97_009842</name>
</gene>
<evidence type="ECO:0000259" key="4">
    <source>
        <dbReference type="PROSITE" id="PS51180"/>
    </source>
</evidence>
<dbReference type="GO" id="GO:0005886">
    <property type="term" value="C:plasma membrane"/>
    <property type="evidence" value="ECO:0007669"/>
    <property type="project" value="TreeGrafter"/>
</dbReference>
<dbReference type="Gene3D" id="1.25.40.280">
    <property type="entry name" value="alix/aip1 like domains"/>
    <property type="match status" value="1"/>
</dbReference>